<evidence type="ECO:0000256" key="3">
    <source>
        <dbReference type="ARBA" id="ARBA00004921"/>
    </source>
</evidence>
<dbReference type="RefSeq" id="WP_274187045.1">
    <property type="nucleotide sequence ID" value="NZ_BAABHN010000049.1"/>
</dbReference>
<dbReference type="Gene3D" id="3.40.720.10">
    <property type="entry name" value="Alkaline Phosphatase, subunit A"/>
    <property type="match status" value="2"/>
</dbReference>
<dbReference type="SUPFAM" id="SSF53649">
    <property type="entry name" value="Alkaline phosphatase-like"/>
    <property type="match status" value="1"/>
</dbReference>
<organism evidence="8 9">
    <name type="scientific">Actinomycetospora chibensis</name>
    <dbReference type="NCBI Taxonomy" id="663606"/>
    <lineage>
        <taxon>Bacteria</taxon>
        <taxon>Bacillati</taxon>
        <taxon>Actinomycetota</taxon>
        <taxon>Actinomycetes</taxon>
        <taxon>Pseudonocardiales</taxon>
        <taxon>Pseudonocardiaceae</taxon>
        <taxon>Actinomycetospora</taxon>
    </lineage>
</organism>
<dbReference type="InterPro" id="IPR004456">
    <property type="entry name" value="Pglycerate_mutase_ApgM"/>
</dbReference>
<protein>
    <submittedName>
        <fullName evidence="8">Phosphoglycerate mutase</fullName>
    </submittedName>
</protein>
<evidence type="ECO:0000256" key="5">
    <source>
        <dbReference type="ARBA" id="ARBA00023152"/>
    </source>
</evidence>
<comment type="caution">
    <text evidence="8">The sequence shown here is derived from an EMBL/GenBank/DDBJ whole genome shotgun (WGS) entry which is preliminary data.</text>
</comment>
<proteinExistence type="inferred from homology"/>
<evidence type="ECO:0000313" key="8">
    <source>
        <dbReference type="EMBL" id="MFC4835343.1"/>
    </source>
</evidence>
<reference evidence="9" key="1">
    <citation type="journal article" date="2019" name="Int. J. Syst. Evol. Microbiol.">
        <title>The Global Catalogue of Microorganisms (GCM) 10K type strain sequencing project: providing services to taxonomists for standard genome sequencing and annotation.</title>
        <authorList>
            <consortium name="The Broad Institute Genomics Platform"/>
            <consortium name="The Broad Institute Genome Sequencing Center for Infectious Disease"/>
            <person name="Wu L."/>
            <person name="Ma J."/>
        </authorList>
    </citation>
    <scope>NUCLEOTIDE SEQUENCE [LARGE SCALE GENOMIC DNA]</scope>
    <source>
        <strain evidence="9">CCUG 50347</strain>
    </source>
</reference>
<comment type="similarity">
    <text evidence="4">Belongs to the BPG-independent phosphoglycerate mutase family. A-PGAM subfamily.</text>
</comment>
<comment type="function">
    <text evidence="2">Catalyzes the interconversion of 2-phosphoglycerate and 3-phosphoglycerate.</text>
</comment>
<evidence type="ECO:0000256" key="2">
    <source>
        <dbReference type="ARBA" id="ARBA00002315"/>
    </source>
</evidence>
<evidence type="ECO:0000256" key="4">
    <source>
        <dbReference type="ARBA" id="ARBA00005524"/>
    </source>
</evidence>
<comment type="pathway">
    <text evidence="3">Carbohydrate degradation.</text>
</comment>
<name>A0ABV9RNE5_9PSEU</name>
<feature type="domain" description="Metalloenzyme" evidence="7">
    <location>
        <begin position="19"/>
        <end position="394"/>
    </location>
</feature>
<sequence>MRPPGYGETQPRLDDDRLPVVLVVLDGLGDRPVPELAGCTPSEAAETPVLDALAARGASGWHLPFGWGRAPSSELAHWAMFGFADVPFPGRAVLEALGAGVDVPTGIAVTHAALRTARTDDAGRVWITGRVAPDDTDDASRLLGDLTVRFRPRVVLTPLPRRGEALLALTGYASGAVTDSDPFFEDRHPWLRVLPRAEEPDAAPTAAALEALLREARAALRAHPVNRARTDRGLPALEVLTTKWSGARSPIPSFTEQNGVAGAAVTSTGLYRGLASELGMASRHLSPADDVAADLRARLAAADELIDAGARVVHVHIKATDDAGHTKRPRAKLDVLEAADRGLAGLLDLADRAVVAVTGDHATPSTGGVLHTGDPTPLVVAGPTVRPDAVTAFGEAPAHTGWYGVVTARELLPLLMGHANRAAFLGHRAGPRRTVALPDDPEPMIDPGYHRERTSGL</sequence>
<evidence type="ECO:0000256" key="6">
    <source>
        <dbReference type="SAM" id="MobiDB-lite"/>
    </source>
</evidence>
<feature type="region of interest" description="Disordered" evidence="6">
    <location>
        <begin position="434"/>
        <end position="457"/>
    </location>
</feature>
<evidence type="ECO:0000313" key="9">
    <source>
        <dbReference type="Proteomes" id="UP001595909"/>
    </source>
</evidence>
<evidence type="ECO:0000259" key="7">
    <source>
        <dbReference type="Pfam" id="PF01676"/>
    </source>
</evidence>
<dbReference type="Pfam" id="PF01676">
    <property type="entry name" value="Metalloenzyme"/>
    <property type="match status" value="1"/>
</dbReference>
<dbReference type="PANTHER" id="PTHR31209">
    <property type="entry name" value="COFACTOR-INDEPENDENT PHOSPHOGLYCERATE MUTASE"/>
    <property type="match status" value="1"/>
</dbReference>
<gene>
    <name evidence="8" type="ORF">ACFPEL_23235</name>
</gene>
<feature type="compositionally biased region" description="Basic and acidic residues" evidence="6">
    <location>
        <begin position="448"/>
        <end position="457"/>
    </location>
</feature>
<dbReference type="Pfam" id="PF10143">
    <property type="entry name" value="PhosphMutase"/>
    <property type="match status" value="1"/>
</dbReference>
<keyword evidence="5" id="KW-0324">Glycolysis</keyword>
<dbReference type="EMBL" id="JBHSIM010000049">
    <property type="protein sequence ID" value="MFC4835343.1"/>
    <property type="molecule type" value="Genomic_DNA"/>
</dbReference>
<accession>A0ABV9RNE5</accession>
<evidence type="ECO:0000256" key="1">
    <source>
        <dbReference type="ARBA" id="ARBA00000370"/>
    </source>
</evidence>
<dbReference type="InterPro" id="IPR006124">
    <property type="entry name" value="Metalloenzyme"/>
</dbReference>
<keyword evidence="9" id="KW-1185">Reference proteome</keyword>
<dbReference type="InterPro" id="IPR017850">
    <property type="entry name" value="Alkaline_phosphatase_core_sf"/>
</dbReference>
<dbReference type="PANTHER" id="PTHR31209:SF0">
    <property type="entry name" value="METALLOENZYME DOMAIN-CONTAINING PROTEIN"/>
    <property type="match status" value="1"/>
</dbReference>
<comment type="catalytic activity">
    <reaction evidence="1">
        <text>(2R)-2-phosphoglycerate = (2R)-3-phosphoglycerate</text>
        <dbReference type="Rhea" id="RHEA:15901"/>
        <dbReference type="ChEBI" id="CHEBI:58272"/>
        <dbReference type="ChEBI" id="CHEBI:58289"/>
        <dbReference type="EC" id="5.4.2.12"/>
    </reaction>
</comment>
<dbReference type="Proteomes" id="UP001595909">
    <property type="component" value="Unassembled WGS sequence"/>
</dbReference>